<organism evidence="5 6">
    <name type="scientific">Clostridium perfringens (strain 13 / Type A)</name>
    <dbReference type="NCBI Taxonomy" id="195102"/>
    <lineage>
        <taxon>Bacteria</taxon>
        <taxon>Bacillati</taxon>
        <taxon>Bacillota</taxon>
        <taxon>Clostridia</taxon>
        <taxon>Eubacteriales</taxon>
        <taxon>Clostridiaceae</taxon>
        <taxon>Clostridium</taxon>
    </lineage>
</organism>
<accession>Q8XMA6</accession>
<keyword evidence="2" id="KW-0067">ATP-binding</keyword>
<dbReference type="CDD" id="cd03221">
    <property type="entry name" value="ABCF_EF-3"/>
    <property type="match status" value="2"/>
</dbReference>
<dbReference type="CARD" id="ARO:3007644">
    <property type="molecule name" value="Cper_cplR"/>
    <property type="mechanism identifier" value="ARO:0001003"/>
    <property type="mechanism name" value="antibiotic target protection"/>
</dbReference>
<keyword evidence="1" id="KW-0547">Nucleotide-binding</keyword>
<dbReference type="InterPro" id="IPR051309">
    <property type="entry name" value="ABCF_ATPase"/>
</dbReference>
<dbReference type="PANTHER" id="PTHR42855">
    <property type="entry name" value="ABC TRANSPORTER ATP-BINDING SUBUNIT"/>
    <property type="match status" value="1"/>
</dbReference>
<dbReference type="Pfam" id="PF12848">
    <property type="entry name" value="ABC_tran_Xtn"/>
    <property type="match status" value="1"/>
</dbReference>
<evidence type="ECO:0000256" key="2">
    <source>
        <dbReference type="ARBA" id="ARBA00022840"/>
    </source>
</evidence>
<dbReference type="InterPro" id="IPR032781">
    <property type="entry name" value="ABC_tran_Xtn"/>
</dbReference>
<dbReference type="NCBIfam" id="NF043038">
    <property type="entry name" value="ABCF_CplR"/>
    <property type="match status" value="1"/>
</dbReference>
<dbReference type="GO" id="GO:0016887">
    <property type="term" value="F:ATP hydrolysis activity"/>
    <property type="evidence" value="ECO:0007669"/>
    <property type="project" value="InterPro"/>
</dbReference>
<protein>
    <submittedName>
        <fullName evidence="5">Probable ABC transporter</fullName>
    </submittedName>
</protein>
<dbReference type="Gene3D" id="3.40.50.300">
    <property type="entry name" value="P-loop containing nucleotide triphosphate hydrolases"/>
    <property type="match status" value="3"/>
</dbReference>
<dbReference type="NCBIfam" id="NF000355">
    <property type="entry name" value="ribo_prot_ABC_F"/>
    <property type="match status" value="1"/>
</dbReference>
<keyword evidence="3" id="KW-0175">Coiled coil</keyword>
<feature type="domain" description="ABC transporter" evidence="4">
    <location>
        <begin position="22"/>
        <end position="213"/>
    </location>
</feature>
<gene>
    <name evidence="5" type="primary">vgaB</name>
</gene>
<dbReference type="GO" id="GO:0005524">
    <property type="term" value="F:ATP binding"/>
    <property type="evidence" value="ECO:0007669"/>
    <property type="project" value="UniProtKB-KW"/>
</dbReference>
<dbReference type="Proteomes" id="UP000000818">
    <property type="component" value="Chromosome"/>
</dbReference>
<dbReference type="KEGG" id="cpe:CPE0784"/>
<dbReference type="AlphaFoldDB" id="Q8XMA6"/>
<dbReference type="PROSITE" id="PS00211">
    <property type="entry name" value="ABC_TRANSPORTER_1"/>
    <property type="match status" value="2"/>
</dbReference>
<proteinExistence type="predicted"/>
<dbReference type="SUPFAM" id="SSF52540">
    <property type="entry name" value="P-loop containing nucleoside triphosphate hydrolases"/>
    <property type="match status" value="2"/>
</dbReference>
<dbReference type="InterPro" id="IPR003439">
    <property type="entry name" value="ABC_transporter-like_ATP-bd"/>
</dbReference>
<dbReference type="PROSITE" id="PS50893">
    <property type="entry name" value="ABC_TRANSPORTER_2"/>
    <property type="match status" value="2"/>
</dbReference>
<feature type="domain" description="ABC transporter" evidence="4">
    <location>
        <begin position="307"/>
        <end position="515"/>
    </location>
</feature>
<dbReference type="STRING" id="195102.gene:10490046"/>
<evidence type="ECO:0000256" key="3">
    <source>
        <dbReference type="SAM" id="Coils"/>
    </source>
</evidence>
<dbReference type="InterPro" id="IPR027417">
    <property type="entry name" value="P-loop_NTPase"/>
</dbReference>
<evidence type="ECO:0000313" key="6">
    <source>
        <dbReference type="Proteomes" id="UP000000818"/>
    </source>
</evidence>
<sequence length="568" mass="65220">MTFYDYIYSPVIYRRDFFMSLARLNKVKKYYGDKLILDIDKLEILDEDRIGLVGVNGAGKTTLIKSLLGQIPIDEGNVSLTKSFAYISQSENSNEETLNNNFKNVFNAPFEYHEFLSGGEKVKFKIAKALGENKHLIIADEPTANLDENSIETLENMLKNYNGALLLVSHDRRFLDSLCNTIIEIEDGKIKTYKGNFSKYLELKTLERQRAEIEYNSYINEKKHLENAILNKRNLKDSLRKTPKRMGNSEARLHKMGPQRAKKNLDNNIKALRSRIDHLDIKEKPKTIKEIKIRVQDNLKIASKNLIEAKDFTLFAGNKLLLKDIKFKIKNGKKVALIGDNGCGKSTLLKNIISKEDNIKVLDNVVIGYFDQSQKILKDDESILKNILKDCSYDENFVRINLDGFGFKGDDVFKKVSSLSGGEKVKIALCKILLSDNNLIILDEPTNYLDIKSMESLETALINCNKTLIVVSHDRNFISNVCDYILEIDNNLIHEFSGTYDEYIKFKKKPKLDDKERANKDSLLLLENRLSNVISLLSIEPDNNKKSLLENEYYNLLKELKNLRKRLS</sequence>
<evidence type="ECO:0000259" key="4">
    <source>
        <dbReference type="PROSITE" id="PS50893"/>
    </source>
</evidence>
<dbReference type="HOGENOM" id="CLU_000604_36_0_9"/>
<name>Q8XMA6_CLOPE</name>
<reference evidence="5 6" key="1">
    <citation type="journal article" date="2002" name="Proc. Natl. Acad. Sci. U.S.A.">
        <title>Complete genome sequence of Clostridium perfringens, an anaerobic flesh-eater.</title>
        <authorList>
            <person name="Shimizu T."/>
            <person name="Ohtani K."/>
            <person name="Hirakawa H."/>
            <person name="Ohshima K."/>
            <person name="Yamashita A."/>
            <person name="Shiba T."/>
            <person name="Ogasawara N."/>
            <person name="Hattori M."/>
            <person name="Kuhara S."/>
            <person name="Hayashi H."/>
        </authorList>
    </citation>
    <scope>NUCLEOTIDE SEQUENCE [LARGE SCALE GENOMIC DNA]</scope>
    <source>
        <strain evidence="6">13 / Type A</strain>
    </source>
</reference>
<evidence type="ECO:0000313" key="5">
    <source>
        <dbReference type="EMBL" id="BAB80490.1"/>
    </source>
</evidence>
<feature type="coiled-coil region" evidence="3">
    <location>
        <begin position="201"/>
        <end position="228"/>
    </location>
</feature>
<dbReference type="EMBL" id="BA000016">
    <property type="protein sequence ID" value="BAB80490.1"/>
    <property type="molecule type" value="Genomic_DNA"/>
</dbReference>
<dbReference type="InterPro" id="IPR017871">
    <property type="entry name" value="ABC_transporter-like_CS"/>
</dbReference>
<evidence type="ECO:0000256" key="1">
    <source>
        <dbReference type="ARBA" id="ARBA00022741"/>
    </source>
</evidence>
<dbReference type="InterPro" id="IPR003593">
    <property type="entry name" value="AAA+_ATPase"/>
</dbReference>
<dbReference type="SMART" id="SM00382">
    <property type="entry name" value="AAA"/>
    <property type="match status" value="2"/>
</dbReference>
<dbReference type="Pfam" id="PF00005">
    <property type="entry name" value="ABC_tran"/>
    <property type="match status" value="2"/>
</dbReference>
<dbReference type="PANTHER" id="PTHR42855:SF2">
    <property type="entry name" value="DRUG RESISTANCE ABC TRANSPORTER,ATP-BINDING PROTEIN"/>
    <property type="match status" value="1"/>
</dbReference>